<dbReference type="OrthoDB" id="444265at2759"/>
<name>L1INI2_GUITC</name>
<dbReference type="PANTHER" id="PTHR23308">
    <property type="entry name" value="NUCLEAR INHIBITOR OF PROTEIN PHOSPHATASE-1"/>
    <property type="match status" value="1"/>
</dbReference>
<evidence type="ECO:0000313" key="4">
    <source>
        <dbReference type="EnsemblProtists" id="EKX37808"/>
    </source>
</evidence>
<dbReference type="InterPro" id="IPR008984">
    <property type="entry name" value="SMAD_FHA_dom_sf"/>
</dbReference>
<dbReference type="EnsemblProtists" id="EKX37808">
    <property type="protein sequence ID" value="EKX37808"/>
    <property type="gene ID" value="GUITHDRAFT_116116"/>
</dbReference>
<gene>
    <name evidence="3" type="ORF">GUITHDRAFT_116116</name>
</gene>
<dbReference type="eggNOG" id="KOG1882">
    <property type="taxonomic scope" value="Eukaryota"/>
</dbReference>
<proteinExistence type="predicted"/>
<protein>
    <recommendedName>
        <fullName evidence="2">FHA domain-containing protein</fullName>
    </recommendedName>
</protein>
<dbReference type="Proteomes" id="UP000011087">
    <property type="component" value="Unassembled WGS sequence"/>
</dbReference>
<dbReference type="STRING" id="905079.L1INI2"/>
<evidence type="ECO:0000256" key="1">
    <source>
        <dbReference type="SAM" id="MobiDB-lite"/>
    </source>
</evidence>
<keyword evidence="5" id="KW-1185">Reference proteome</keyword>
<dbReference type="Pfam" id="PF00498">
    <property type="entry name" value="FHA"/>
    <property type="match status" value="1"/>
</dbReference>
<reference evidence="5" key="2">
    <citation type="submission" date="2012-11" db="EMBL/GenBank/DDBJ databases">
        <authorList>
            <person name="Kuo A."/>
            <person name="Curtis B.A."/>
            <person name="Tanifuji G."/>
            <person name="Burki F."/>
            <person name="Gruber A."/>
            <person name="Irimia M."/>
            <person name="Maruyama S."/>
            <person name="Arias M.C."/>
            <person name="Ball S.G."/>
            <person name="Gile G.H."/>
            <person name="Hirakawa Y."/>
            <person name="Hopkins J.F."/>
            <person name="Rensing S.A."/>
            <person name="Schmutz J."/>
            <person name="Symeonidi A."/>
            <person name="Elias M."/>
            <person name="Eveleigh R.J."/>
            <person name="Herman E.K."/>
            <person name="Klute M.J."/>
            <person name="Nakayama T."/>
            <person name="Obornik M."/>
            <person name="Reyes-Prieto A."/>
            <person name="Armbrust E.V."/>
            <person name="Aves S.J."/>
            <person name="Beiko R.G."/>
            <person name="Coutinho P."/>
            <person name="Dacks J.B."/>
            <person name="Durnford D.G."/>
            <person name="Fast N.M."/>
            <person name="Green B.R."/>
            <person name="Grisdale C."/>
            <person name="Hempe F."/>
            <person name="Henrissat B."/>
            <person name="Hoppner M.P."/>
            <person name="Ishida K.-I."/>
            <person name="Kim E."/>
            <person name="Koreny L."/>
            <person name="Kroth P.G."/>
            <person name="Liu Y."/>
            <person name="Malik S.-B."/>
            <person name="Maier U.G."/>
            <person name="McRose D."/>
            <person name="Mock T."/>
            <person name="Neilson J.A."/>
            <person name="Onodera N.T."/>
            <person name="Poole A.M."/>
            <person name="Pritham E.J."/>
            <person name="Richards T.A."/>
            <person name="Rocap G."/>
            <person name="Roy S.W."/>
            <person name="Sarai C."/>
            <person name="Schaack S."/>
            <person name="Shirato S."/>
            <person name="Slamovits C.H."/>
            <person name="Spencer D.F."/>
            <person name="Suzuki S."/>
            <person name="Worden A.Z."/>
            <person name="Zauner S."/>
            <person name="Barry K."/>
            <person name="Bell C."/>
            <person name="Bharti A.K."/>
            <person name="Crow J.A."/>
            <person name="Grimwood J."/>
            <person name="Kramer R."/>
            <person name="Lindquist E."/>
            <person name="Lucas S."/>
            <person name="Salamov A."/>
            <person name="McFadden G.I."/>
            <person name="Lane C.E."/>
            <person name="Keeling P.J."/>
            <person name="Gray M.W."/>
            <person name="Grigoriev I.V."/>
            <person name="Archibald J.M."/>
        </authorList>
    </citation>
    <scope>NUCLEOTIDE SEQUENCE</scope>
    <source>
        <strain evidence="5">CCMP2712</strain>
    </source>
</reference>
<dbReference type="PROSITE" id="PS50006">
    <property type="entry name" value="FHA_DOMAIN"/>
    <property type="match status" value="1"/>
</dbReference>
<dbReference type="InterPro" id="IPR000253">
    <property type="entry name" value="FHA_dom"/>
</dbReference>
<accession>L1INI2</accession>
<dbReference type="AlphaFoldDB" id="L1INI2"/>
<dbReference type="OMA" id="KIPTANW"/>
<evidence type="ECO:0000313" key="5">
    <source>
        <dbReference type="Proteomes" id="UP000011087"/>
    </source>
</evidence>
<sequence>MPRDDSEYRNHEWGKKTDKKDKNEEEEPEEEGKKETANYGLSGLLASETRTWKGVELKFVEPMEARMPDKKWRLYEFKGDEQLRILHLHRCSCYIFGRDRSLEHFPGFVATDHPSCSKQHAVIQFRQHEKDDGVGGVILSVRPYLMDLKTTNGTQLNGERIDDMRYYELKERDNIKFGNSSRDYVLLHESST</sequence>
<dbReference type="RefSeq" id="XP_005824788.1">
    <property type="nucleotide sequence ID" value="XM_005824731.1"/>
</dbReference>
<feature type="compositionally biased region" description="Basic and acidic residues" evidence="1">
    <location>
        <begin position="1"/>
        <end position="23"/>
    </location>
</feature>
<dbReference type="GeneID" id="17294532"/>
<dbReference type="InterPro" id="IPR050923">
    <property type="entry name" value="Cell_Proc_Reg/RNA_Proc"/>
</dbReference>
<evidence type="ECO:0000313" key="3">
    <source>
        <dbReference type="EMBL" id="EKX37808.1"/>
    </source>
</evidence>
<reference evidence="4" key="3">
    <citation type="submission" date="2015-06" db="UniProtKB">
        <authorList>
            <consortium name="EnsemblProtists"/>
        </authorList>
    </citation>
    <scope>IDENTIFICATION</scope>
</reference>
<dbReference type="SMART" id="SM00240">
    <property type="entry name" value="FHA"/>
    <property type="match status" value="1"/>
</dbReference>
<dbReference type="CDD" id="cd22719">
    <property type="entry name" value="FHA_DDL-like"/>
    <property type="match status" value="1"/>
</dbReference>
<dbReference type="SUPFAM" id="SSF49879">
    <property type="entry name" value="SMAD/FHA domain"/>
    <property type="match status" value="1"/>
</dbReference>
<feature type="domain" description="FHA" evidence="2">
    <location>
        <begin position="94"/>
        <end position="161"/>
    </location>
</feature>
<dbReference type="EMBL" id="JH993055">
    <property type="protein sequence ID" value="EKX37808.1"/>
    <property type="molecule type" value="Genomic_DNA"/>
</dbReference>
<dbReference type="PaxDb" id="55529-EKX37808"/>
<dbReference type="KEGG" id="gtt:GUITHDRAFT_116116"/>
<evidence type="ECO:0000259" key="2">
    <source>
        <dbReference type="PROSITE" id="PS50006"/>
    </source>
</evidence>
<dbReference type="Gene3D" id="2.60.200.20">
    <property type="match status" value="1"/>
</dbReference>
<reference evidence="3 5" key="1">
    <citation type="journal article" date="2012" name="Nature">
        <title>Algal genomes reveal evolutionary mosaicism and the fate of nucleomorphs.</title>
        <authorList>
            <consortium name="DOE Joint Genome Institute"/>
            <person name="Curtis B.A."/>
            <person name="Tanifuji G."/>
            <person name="Burki F."/>
            <person name="Gruber A."/>
            <person name="Irimia M."/>
            <person name="Maruyama S."/>
            <person name="Arias M.C."/>
            <person name="Ball S.G."/>
            <person name="Gile G.H."/>
            <person name="Hirakawa Y."/>
            <person name="Hopkins J.F."/>
            <person name="Kuo A."/>
            <person name="Rensing S.A."/>
            <person name="Schmutz J."/>
            <person name="Symeonidi A."/>
            <person name="Elias M."/>
            <person name="Eveleigh R.J."/>
            <person name="Herman E.K."/>
            <person name="Klute M.J."/>
            <person name="Nakayama T."/>
            <person name="Obornik M."/>
            <person name="Reyes-Prieto A."/>
            <person name="Armbrust E.V."/>
            <person name="Aves S.J."/>
            <person name="Beiko R.G."/>
            <person name="Coutinho P."/>
            <person name="Dacks J.B."/>
            <person name="Durnford D.G."/>
            <person name="Fast N.M."/>
            <person name="Green B.R."/>
            <person name="Grisdale C.J."/>
            <person name="Hempel F."/>
            <person name="Henrissat B."/>
            <person name="Hoppner M.P."/>
            <person name="Ishida K."/>
            <person name="Kim E."/>
            <person name="Koreny L."/>
            <person name="Kroth P.G."/>
            <person name="Liu Y."/>
            <person name="Malik S.B."/>
            <person name="Maier U.G."/>
            <person name="McRose D."/>
            <person name="Mock T."/>
            <person name="Neilson J.A."/>
            <person name="Onodera N.T."/>
            <person name="Poole A.M."/>
            <person name="Pritham E.J."/>
            <person name="Richards T.A."/>
            <person name="Rocap G."/>
            <person name="Roy S.W."/>
            <person name="Sarai C."/>
            <person name="Schaack S."/>
            <person name="Shirato S."/>
            <person name="Slamovits C.H."/>
            <person name="Spencer D.F."/>
            <person name="Suzuki S."/>
            <person name="Worden A.Z."/>
            <person name="Zauner S."/>
            <person name="Barry K."/>
            <person name="Bell C."/>
            <person name="Bharti A.K."/>
            <person name="Crow J.A."/>
            <person name="Grimwood J."/>
            <person name="Kramer R."/>
            <person name="Lindquist E."/>
            <person name="Lucas S."/>
            <person name="Salamov A."/>
            <person name="McFadden G.I."/>
            <person name="Lane C.E."/>
            <person name="Keeling P.J."/>
            <person name="Gray M.W."/>
            <person name="Grigoriev I.V."/>
            <person name="Archibald J.M."/>
        </authorList>
    </citation>
    <scope>NUCLEOTIDE SEQUENCE</scope>
    <source>
        <strain evidence="3 5">CCMP2712</strain>
    </source>
</reference>
<organism evidence="3">
    <name type="scientific">Guillardia theta (strain CCMP2712)</name>
    <name type="common">Cryptophyte</name>
    <dbReference type="NCBI Taxonomy" id="905079"/>
    <lineage>
        <taxon>Eukaryota</taxon>
        <taxon>Cryptophyceae</taxon>
        <taxon>Pyrenomonadales</taxon>
        <taxon>Geminigeraceae</taxon>
        <taxon>Guillardia</taxon>
    </lineage>
</organism>
<dbReference type="HOGENOM" id="CLU_022457_1_2_1"/>
<feature type="region of interest" description="Disordered" evidence="1">
    <location>
        <begin position="1"/>
        <end position="40"/>
    </location>
</feature>